<accession>A0A6G1LIQ0</accession>
<keyword evidence="2" id="KW-1185">Reference proteome</keyword>
<sequence length="162" mass="18007">MQMPSGPGPHIESQAPDQVARTLNGMYILSSSRTKSEEGTHEVARLLDSIVVVNRPIQGLLKVSAQPRSPVSIMHIDVDFKGMSEIGSDGTVKPYKCNHYMYKVHAMRDIMSCIPDASSQHALACLLSMSHATYSTSMTLLAEDLFLALGEERLWRRPVWLH</sequence>
<protein>
    <submittedName>
        <fullName evidence="1">Uncharacterized protein</fullName>
    </submittedName>
</protein>
<reference evidence="1" key="1">
    <citation type="journal article" date="2020" name="Stud. Mycol.">
        <title>101 Dothideomycetes genomes: a test case for predicting lifestyles and emergence of pathogens.</title>
        <authorList>
            <person name="Haridas S."/>
            <person name="Albert R."/>
            <person name="Binder M."/>
            <person name="Bloem J."/>
            <person name="Labutti K."/>
            <person name="Salamov A."/>
            <person name="Andreopoulos B."/>
            <person name="Baker S."/>
            <person name="Barry K."/>
            <person name="Bills G."/>
            <person name="Bluhm B."/>
            <person name="Cannon C."/>
            <person name="Castanera R."/>
            <person name="Culley D."/>
            <person name="Daum C."/>
            <person name="Ezra D."/>
            <person name="Gonzalez J."/>
            <person name="Henrissat B."/>
            <person name="Kuo A."/>
            <person name="Liang C."/>
            <person name="Lipzen A."/>
            <person name="Lutzoni F."/>
            <person name="Magnuson J."/>
            <person name="Mondo S."/>
            <person name="Nolan M."/>
            <person name="Ohm R."/>
            <person name="Pangilinan J."/>
            <person name="Park H.-J."/>
            <person name="Ramirez L."/>
            <person name="Alfaro M."/>
            <person name="Sun H."/>
            <person name="Tritt A."/>
            <person name="Yoshinaga Y."/>
            <person name="Zwiers L.-H."/>
            <person name="Turgeon B."/>
            <person name="Goodwin S."/>
            <person name="Spatafora J."/>
            <person name="Crous P."/>
            <person name="Grigoriev I."/>
        </authorList>
    </citation>
    <scope>NUCLEOTIDE SEQUENCE</scope>
    <source>
        <strain evidence="1">CBS 116005</strain>
    </source>
</reference>
<evidence type="ECO:0000313" key="1">
    <source>
        <dbReference type="EMBL" id="KAF2772821.1"/>
    </source>
</evidence>
<name>A0A6G1LIQ0_9PEZI</name>
<gene>
    <name evidence="1" type="ORF">EJ03DRAFT_171224</name>
</gene>
<dbReference type="Proteomes" id="UP000799436">
    <property type="component" value="Unassembled WGS sequence"/>
</dbReference>
<evidence type="ECO:0000313" key="2">
    <source>
        <dbReference type="Proteomes" id="UP000799436"/>
    </source>
</evidence>
<dbReference type="AlphaFoldDB" id="A0A6G1LIQ0"/>
<organism evidence="1 2">
    <name type="scientific">Teratosphaeria nubilosa</name>
    <dbReference type="NCBI Taxonomy" id="161662"/>
    <lineage>
        <taxon>Eukaryota</taxon>
        <taxon>Fungi</taxon>
        <taxon>Dikarya</taxon>
        <taxon>Ascomycota</taxon>
        <taxon>Pezizomycotina</taxon>
        <taxon>Dothideomycetes</taxon>
        <taxon>Dothideomycetidae</taxon>
        <taxon>Mycosphaerellales</taxon>
        <taxon>Teratosphaeriaceae</taxon>
        <taxon>Teratosphaeria</taxon>
    </lineage>
</organism>
<dbReference type="EMBL" id="ML995813">
    <property type="protein sequence ID" value="KAF2772821.1"/>
    <property type="molecule type" value="Genomic_DNA"/>
</dbReference>
<proteinExistence type="predicted"/>